<sequence length="234" mass="24786">MDHAAVLVDHTARLAALAAAADPATPVPTCPEWSLGQLARHVGRGHRWAAEIVRGGEFVHPSAVADGTPSGDQALWLTGASGLLLDAVARTGSDSPVWTFTGPRPATWWVRRRACEAVVHHADAALALDAPFAAAPEAAADTISEWLGLLADGFAKDPILTEGTSLHLHATDGAGEWLVRPGPVWEHTHEKATVALRGPVTDLMLVLLRRRPLATVEVLGDGSVAEDWLERTAF</sequence>
<name>A0ABT1I8X9_9PSEU</name>
<dbReference type="PANTHER" id="PTHR40758">
    <property type="entry name" value="CONSERVED PROTEIN"/>
    <property type="match status" value="1"/>
</dbReference>
<feature type="domain" description="MDMPI C-terminal" evidence="1">
    <location>
        <begin position="138"/>
        <end position="225"/>
    </location>
</feature>
<proteinExistence type="predicted"/>
<dbReference type="RefSeq" id="WP_253886068.1">
    <property type="nucleotide sequence ID" value="NZ_BAAAVB010000016.1"/>
</dbReference>
<evidence type="ECO:0000259" key="2">
    <source>
        <dbReference type="Pfam" id="PF11716"/>
    </source>
</evidence>
<evidence type="ECO:0000313" key="3">
    <source>
        <dbReference type="EMBL" id="MCP2269047.1"/>
    </source>
</evidence>
<dbReference type="NCBIfam" id="TIGR03083">
    <property type="entry name" value="maleylpyruvate isomerase family mycothiol-dependent enzyme"/>
    <property type="match status" value="1"/>
</dbReference>
<dbReference type="PANTHER" id="PTHR40758:SF1">
    <property type="entry name" value="CONSERVED PROTEIN"/>
    <property type="match status" value="1"/>
</dbReference>
<keyword evidence="4" id="KW-1185">Reference proteome</keyword>
<gene>
    <name evidence="3" type="ORF">LV75_001535</name>
</gene>
<dbReference type="Proteomes" id="UP001205185">
    <property type="component" value="Unassembled WGS sequence"/>
</dbReference>
<dbReference type="Pfam" id="PF11716">
    <property type="entry name" value="MDMPI_N"/>
    <property type="match status" value="1"/>
</dbReference>
<reference evidence="3 4" key="1">
    <citation type="submission" date="2022-06" db="EMBL/GenBank/DDBJ databases">
        <title>Genomic Encyclopedia of Archaeal and Bacterial Type Strains, Phase II (KMG-II): from individual species to whole genera.</title>
        <authorList>
            <person name="Goeker M."/>
        </authorList>
    </citation>
    <scope>NUCLEOTIDE SEQUENCE [LARGE SCALE GENOMIC DNA]</scope>
    <source>
        <strain evidence="3 4">DSM 44255</strain>
    </source>
</reference>
<evidence type="ECO:0000313" key="4">
    <source>
        <dbReference type="Proteomes" id="UP001205185"/>
    </source>
</evidence>
<dbReference type="InterPro" id="IPR017517">
    <property type="entry name" value="Maleyloyr_isom"/>
</dbReference>
<dbReference type="InterPro" id="IPR024344">
    <property type="entry name" value="MDMPI_metal-binding"/>
</dbReference>
<feature type="domain" description="Mycothiol-dependent maleylpyruvate isomerase metal-binding" evidence="2">
    <location>
        <begin position="9"/>
        <end position="125"/>
    </location>
</feature>
<dbReference type="EMBL" id="JAMTCO010000004">
    <property type="protein sequence ID" value="MCP2269047.1"/>
    <property type="molecule type" value="Genomic_DNA"/>
</dbReference>
<evidence type="ECO:0000259" key="1">
    <source>
        <dbReference type="Pfam" id="PF07398"/>
    </source>
</evidence>
<dbReference type="InterPro" id="IPR034660">
    <property type="entry name" value="DinB/YfiT-like"/>
</dbReference>
<accession>A0ABT1I8X9</accession>
<dbReference type="Pfam" id="PF07398">
    <property type="entry name" value="MDMPI_C"/>
    <property type="match status" value="1"/>
</dbReference>
<protein>
    <submittedName>
        <fullName evidence="3">TIGR03083 family protein</fullName>
    </submittedName>
</protein>
<comment type="caution">
    <text evidence="3">The sequence shown here is derived from an EMBL/GenBank/DDBJ whole genome shotgun (WGS) entry which is preliminary data.</text>
</comment>
<organism evidence="3 4">
    <name type="scientific">Actinokineospora diospyrosa</name>
    <dbReference type="NCBI Taxonomy" id="103728"/>
    <lineage>
        <taxon>Bacteria</taxon>
        <taxon>Bacillati</taxon>
        <taxon>Actinomycetota</taxon>
        <taxon>Actinomycetes</taxon>
        <taxon>Pseudonocardiales</taxon>
        <taxon>Pseudonocardiaceae</taxon>
        <taxon>Actinokineospora</taxon>
    </lineage>
</organism>
<dbReference type="InterPro" id="IPR010872">
    <property type="entry name" value="MDMPI_C-term_domain"/>
</dbReference>
<dbReference type="SUPFAM" id="SSF109854">
    <property type="entry name" value="DinB/YfiT-like putative metalloenzymes"/>
    <property type="match status" value="1"/>
</dbReference>